<dbReference type="GO" id="GO:0003677">
    <property type="term" value="F:DNA binding"/>
    <property type="evidence" value="ECO:0007669"/>
    <property type="project" value="UniProtKB-KW"/>
</dbReference>
<dbReference type="SMART" id="SM00418">
    <property type="entry name" value="HTH_ARSR"/>
    <property type="match status" value="1"/>
</dbReference>
<protein>
    <submittedName>
        <fullName evidence="3">Regulatory protein ArsR</fullName>
    </submittedName>
</protein>
<dbReference type="RefSeq" id="WP_013487791.1">
    <property type="nucleotide sequence ID" value="NC_014829.1"/>
</dbReference>
<dbReference type="PROSITE" id="PS50987">
    <property type="entry name" value="HTH_ARSR_2"/>
    <property type="match status" value="1"/>
</dbReference>
<organism evidence="3 4">
    <name type="scientific">Evansella cellulosilytica (strain ATCC 21833 / DSM 2522 / FERM P-1141 / JCM 9156 / N-4)</name>
    <name type="common">Bacillus cellulosilyticus</name>
    <dbReference type="NCBI Taxonomy" id="649639"/>
    <lineage>
        <taxon>Bacteria</taxon>
        <taxon>Bacillati</taxon>
        <taxon>Bacillota</taxon>
        <taxon>Bacilli</taxon>
        <taxon>Bacillales</taxon>
        <taxon>Bacillaceae</taxon>
        <taxon>Evansella</taxon>
    </lineage>
</organism>
<dbReference type="PANTHER" id="PTHR38600">
    <property type="entry name" value="TRANSCRIPTIONAL REGULATORY PROTEIN"/>
    <property type="match status" value="1"/>
</dbReference>
<dbReference type="CDD" id="cd00090">
    <property type="entry name" value="HTH_ARSR"/>
    <property type="match status" value="1"/>
</dbReference>
<name>E6TRS7_EVAC2</name>
<dbReference type="GO" id="GO:0003700">
    <property type="term" value="F:DNA-binding transcription factor activity"/>
    <property type="evidence" value="ECO:0007669"/>
    <property type="project" value="InterPro"/>
</dbReference>
<evidence type="ECO:0000259" key="2">
    <source>
        <dbReference type="PROSITE" id="PS50987"/>
    </source>
</evidence>
<dbReference type="Pfam" id="PF01022">
    <property type="entry name" value="HTH_5"/>
    <property type="match status" value="1"/>
</dbReference>
<evidence type="ECO:0000313" key="4">
    <source>
        <dbReference type="Proteomes" id="UP000001401"/>
    </source>
</evidence>
<dbReference type="Proteomes" id="UP000001401">
    <property type="component" value="Chromosome"/>
</dbReference>
<dbReference type="InterPro" id="IPR036390">
    <property type="entry name" value="WH_DNA-bd_sf"/>
</dbReference>
<dbReference type="InterPro" id="IPR001845">
    <property type="entry name" value="HTH_ArsR_DNA-bd_dom"/>
</dbReference>
<dbReference type="NCBIfam" id="NF033788">
    <property type="entry name" value="HTH_metalloreg"/>
    <property type="match status" value="1"/>
</dbReference>
<dbReference type="KEGG" id="bco:Bcell_1185"/>
<dbReference type="HOGENOM" id="CLU_097806_0_0_9"/>
<keyword evidence="1" id="KW-0238">DNA-binding</keyword>
<dbReference type="PANTHER" id="PTHR38600:SF2">
    <property type="entry name" value="SLL0088 PROTEIN"/>
    <property type="match status" value="1"/>
</dbReference>
<dbReference type="AlphaFoldDB" id="E6TRS7"/>
<dbReference type="eggNOG" id="COG0640">
    <property type="taxonomic scope" value="Bacteria"/>
</dbReference>
<dbReference type="STRING" id="649639.Bcell_1185"/>
<sequence>MSAQKKYDVFQAIADPTRREIVRMLAKRDMPVTLISEQFEISRPAVSKHLKVLSESQVVSVQRFGREKRYHLEREAFLEIKEWLAYFDQFWDNKLEKLRHTLEGDTNHIRPIKKS</sequence>
<proteinExistence type="predicted"/>
<dbReference type="InterPro" id="IPR036388">
    <property type="entry name" value="WH-like_DNA-bd_sf"/>
</dbReference>
<dbReference type="InterPro" id="IPR011991">
    <property type="entry name" value="ArsR-like_HTH"/>
</dbReference>
<feature type="domain" description="HTH arsR-type" evidence="2">
    <location>
        <begin position="1"/>
        <end position="92"/>
    </location>
</feature>
<evidence type="ECO:0000256" key="1">
    <source>
        <dbReference type="ARBA" id="ARBA00023125"/>
    </source>
</evidence>
<dbReference type="PRINTS" id="PR00778">
    <property type="entry name" value="HTHARSR"/>
</dbReference>
<reference evidence="3" key="1">
    <citation type="submission" date="2010-12" db="EMBL/GenBank/DDBJ databases">
        <title>Complete sequence of Bacillus cellulosilyticus DSM 2522.</title>
        <authorList>
            <consortium name="US DOE Joint Genome Institute"/>
            <person name="Lucas S."/>
            <person name="Copeland A."/>
            <person name="Lapidus A."/>
            <person name="Cheng J.-F."/>
            <person name="Bruce D."/>
            <person name="Goodwin L."/>
            <person name="Pitluck S."/>
            <person name="Chertkov O."/>
            <person name="Detter J.C."/>
            <person name="Han C."/>
            <person name="Tapia R."/>
            <person name="Land M."/>
            <person name="Hauser L."/>
            <person name="Jeffries C."/>
            <person name="Kyrpides N."/>
            <person name="Ivanova N."/>
            <person name="Mikhailova N."/>
            <person name="Brumm P."/>
            <person name="Mead D."/>
            <person name="Woyke T."/>
        </authorList>
    </citation>
    <scope>NUCLEOTIDE SEQUENCE [LARGE SCALE GENOMIC DNA]</scope>
    <source>
        <strain evidence="3">DSM 2522</strain>
    </source>
</reference>
<dbReference type="Gene3D" id="1.10.10.10">
    <property type="entry name" value="Winged helix-like DNA-binding domain superfamily/Winged helix DNA-binding domain"/>
    <property type="match status" value="1"/>
</dbReference>
<dbReference type="SUPFAM" id="SSF46785">
    <property type="entry name" value="Winged helix' DNA-binding domain"/>
    <property type="match status" value="1"/>
</dbReference>
<gene>
    <name evidence="3" type="ordered locus">Bcell_1185</name>
</gene>
<keyword evidence="4" id="KW-1185">Reference proteome</keyword>
<dbReference type="OrthoDB" id="9799175at2"/>
<accession>E6TRS7</accession>
<evidence type="ECO:0000313" key="3">
    <source>
        <dbReference type="EMBL" id="ADU29450.1"/>
    </source>
</evidence>
<dbReference type="EMBL" id="CP002394">
    <property type="protein sequence ID" value="ADU29450.1"/>
    <property type="molecule type" value="Genomic_DNA"/>
</dbReference>